<dbReference type="OrthoDB" id="499468at2"/>
<dbReference type="EMBL" id="BDUD01000001">
    <property type="protein sequence ID" value="GBG18874.1"/>
    <property type="molecule type" value="Genomic_DNA"/>
</dbReference>
<accession>A0A2R5FT70</accession>
<dbReference type="SUPFAM" id="SSF56784">
    <property type="entry name" value="HAD-like"/>
    <property type="match status" value="1"/>
</dbReference>
<dbReference type="PRINTS" id="PR00120">
    <property type="entry name" value="HATPASE"/>
</dbReference>
<dbReference type="PROSITE" id="PS00154">
    <property type="entry name" value="ATPASE_E1_E2"/>
    <property type="match status" value="1"/>
</dbReference>
<keyword evidence="7" id="KW-0547">Nucleotide-binding</keyword>
<protein>
    <submittedName>
        <fullName evidence="9">Heavy metal translocating P-type ATPase</fullName>
    </submittedName>
</protein>
<dbReference type="InterPro" id="IPR051014">
    <property type="entry name" value="Cation_Transport_ATPase_IB"/>
</dbReference>
<dbReference type="Proteomes" id="UP000245124">
    <property type="component" value="Unassembled WGS sequence"/>
</dbReference>
<dbReference type="NCBIfam" id="TIGR01525">
    <property type="entry name" value="ATPase-IB_hvy"/>
    <property type="match status" value="1"/>
</dbReference>
<dbReference type="InterPro" id="IPR018303">
    <property type="entry name" value="ATPase_P-typ_P_site"/>
</dbReference>
<dbReference type="Gene3D" id="3.40.1110.10">
    <property type="entry name" value="Calcium-transporting ATPase, cytoplasmic domain N"/>
    <property type="match status" value="1"/>
</dbReference>
<dbReference type="InterPro" id="IPR023214">
    <property type="entry name" value="HAD_sf"/>
</dbReference>
<organism evidence="9 10">
    <name type="scientific">Nostoc commune NIES-4072</name>
    <dbReference type="NCBI Taxonomy" id="2005467"/>
    <lineage>
        <taxon>Bacteria</taxon>
        <taxon>Bacillati</taxon>
        <taxon>Cyanobacteriota</taxon>
        <taxon>Cyanophyceae</taxon>
        <taxon>Nostocales</taxon>
        <taxon>Nostocaceae</taxon>
        <taxon>Nostoc</taxon>
    </lineage>
</organism>
<evidence type="ECO:0000256" key="1">
    <source>
        <dbReference type="ARBA" id="ARBA00004141"/>
    </source>
</evidence>
<dbReference type="SFLD" id="SFLDS00003">
    <property type="entry name" value="Haloacid_Dehalogenase"/>
    <property type="match status" value="1"/>
</dbReference>
<evidence type="ECO:0000256" key="2">
    <source>
        <dbReference type="ARBA" id="ARBA00006024"/>
    </source>
</evidence>
<keyword evidence="7" id="KW-1003">Cell membrane</keyword>
<comment type="caution">
    <text evidence="9">The sequence shown here is derived from an EMBL/GenBank/DDBJ whole genome shotgun (WGS) entry which is preliminary data.</text>
</comment>
<dbReference type="RefSeq" id="WP_109008788.1">
    <property type="nucleotide sequence ID" value="NZ_BDUD01000001.1"/>
</dbReference>
<dbReference type="SFLD" id="SFLDF00027">
    <property type="entry name" value="p-type_atpase"/>
    <property type="match status" value="1"/>
</dbReference>
<proteinExistence type="inferred from homology"/>
<dbReference type="GO" id="GO:0046872">
    <property type="term" value="F:metal ion binding"/>
    <property type="evidence" value="ECO:0007669"/>
    <property type="project" value="UniProtKB-KW"/>
</dbReference>
<dbReference type="InterPro" id="IPR023299">
    <property type="entry name" value="ATPase_P-typ_cyto_dom_N"/>
</dbReference>
<evidence type="ECO:0000256" key="5">
    <source>
        <dbReference type="ARBA" id="ARBA00022989"/>
    </source>
</evidence>
<dbReference type="InterPro" id="IPR059000">
    <property type="entry name" value="ATPase_P-type_domA"/>
</dbReference>
<dbReference type="GO" id="GO:0005886">
    <property type="term" value="C:plasma membrane"/>
    <property type="evidence" value="ECO:0007669"/>
    <property type="project" value="UniProtKB-SubCell"/>
</dbReference>
<dbReference type="AlphaFoldDB" id="A0A2R5FT70"/>
<evidence type="ECO:0000256" key="4">
    <source>
        <dbReference type="ARBA" id="ARBA00022967"/>
    </source>
</evidence>
<evidence type="ECO:0000256" key="7">
    <source>
        <dbReference type="RuleBase" id="RU362081"/>
    </source>
</evidence>
<dbReference type="InterPro" id="IPR044492">
    <property type="entry name" value="P_typ_ATPase_HD_dom"/>
</dbReference>
<keyword evidence="6" id="KW-0472">Membrane</keyword>
<evidence type="ECO:0000313" key="9">
    <source>
        <dbReference type="EMBL" id="GBG18874.1"/>
    </source>
</evidence>
<dbReference type="InterPro" id="IPR036412">
    <property type="entry name" value="HAD-like_sf"/>
</dbReference>
<comment type="subcellular location">
    <subcellularLocation>
        <location evidence="7">Cell membrane</location>
    </subcellularLocation>
    <subcellularLocation>
        <location evidence="1">Membrane</location>
        <topology evidence="1">Multi-pass membrane protein</topology>
    </subcellularLocation>
</comment>
<gene>
    <name evidence="9" type="ORF">NIES4072_25390</name>
</gene>
<evidence type="ECO:0000313" key="10">
    <source>
        <dbReference type="Proteomes" id="UP000245124"/>
    </source>
</evidence>
<sequence>MPAPTEYEIPIKNQFQEIDYEIVHITQERLRIRIPRLADDPEYASSLTWLIESFDFIVSVRINQPSSSLIVYYEPDVSVTTVQKSLLNSIQQASIVELPPGTVPIKTELRPEIDWIERLGLPMISLGLAVLSSQLMLPIPALAIGGLIAVAAAPFVTRLIETTVKERRLDADILDALWLGLYTIKGDFVGPSLMLSLMETGDALRDATARASERQFMDLFMGMDKSVKVERDGQEVQVPLKNVQKGDRVIVYPGEMIPVSGRVLRGTALIDEHKLTGESMLVSRSEGQVVHASTLLLEGKICILTKRIGKNTRLGVTVELLQSAPVHDTRVEDYAAKVADATIVPTLLLSGAIFAVTRDVSRSLAPLHLDFSHSIRIAVPSTVLAALTYAARHGIYIRSGRALEILARTDTVVFDKTGTLTQGNAEVVAIKTARPEISSAYVLQIAASAEQGNTHPVASAILRHAQENNIETRPCEAWDYRIGFGVVAQISGQRVLAGSYRLMLQEGIDINLTHQRHPELRTGSQSTVYVAMGGELLGVILYTDPVRPESAQVITILESQGQQTYMLSGDSQRVASRVAQELGINSSHVYAESFPDQKVDVIRQLQNQERTVVFIGEGINDAAALAHADVSISFASGIDIARETADVVLLEDDLRSIPHAIAIAKQAMDIIYQNTALIAIPNIGVVLAGILFAFDPVLGVIVSNGSALIAELNSFRPLFNAEAAPSFDSVVVKSIPDTKRPAKSAETLADSRELQLLTLDLQPTVPS</sequence>
<dbReference type="Pfam" id="PF00702">
    <property type="entry name" value="Hydrolase"/>
    <property type="match status" value="1"/>
</dbReference>
<dbReference type="Gene3D" id="3.40.50.1000">
    <property type="entry name" value="HAD superfamily/HAD-like"/>
    <property type="match status" value="1"/>
</dbReference>
<keyword evidence="7" id="KW-0479">Metal-binding</keyword>
<dbReference type="SFLD" id="SFLDG00002">
    <property type="entry name" value="C1.7:_P-type_atpase_like"/>
    <property type="match status" value="1"/>
</dbReference>
<dbReference type="PANTHER" id="PTHR48085:SF5">
    <property type="entry name" value="CADMIUM_ZINC-TRANSPORTING ATPASE HMA4-RELATED"/>
    <property type="match status" value="1"/>
</dbReference>
<keyword evidence="3" id="KW-0812">Transmembrane</keyword>
<dbReference type="SUPFAM" id="SSF81653">
    <property type="entry name" value="Calcium ATPase, transduction domain A"/>
    <property type="match status" value="1"/>
</dbReference>
<dbReference type="GO" id="GO:0005524">
    <property type="term" value="F:ATP binding"/>
    <property type="evidence" value="ECO:0007669"/>
    <property type="project" value="UniProtKB-UniRule"/>
</dbReference>
<dbReference type="NCBIfam" id="TIGR01494">
    <property type="entry name" value="ATPase_P-type"/>
    <property type="match status" value="1"/>
</dbReference>
<keyword evidence="5" id="KW-1133">Transmembrane helix</keyword>
<dbReference type="Gene3D" id="2.70.150.10">
    <property type="entry name" value="Calcium-transporting ATPase, cytoplasmic transduction domain A"/>
    <property type="match status" value="1"/>
</dbReference>
<dbReference type="GO" id="GO:0019829">
    <property type="term" value="F:ATPase-coupled monoatomic cation transmembrane transporter activity"/>
    <property type="evidence" value="ECO:0007669"/>
    <property type="project" value="InterPro"/>
</dbReference>
<dbReference type="InterPro" id="IPR027256">
    <property type="entry name" value="P-typ_ATPase_IB"/>
</dbReference>
<keyword evidence="10" id="KW-1185">Reference proteome</keyword>
<dbReference type="PANTHER" id="PTHR48085">
    <property type="entry name" value="CADMIUM/ZINC-TRANSPORTING ATPASE HMA2-RELATED"/>
    <property type="match status" value="1"/>
</dbReference>
<dbReference type="InterPro" id="IPR001757">
    <property type="entry name" value="P_typ_ATPase"/>
</dbReference>
<dbReference type="Pfam" id="PF00122">
    <property type="entry name" value="E1-E2_ATPase"/>
    <property type="match status" value="1"/>
</dbReference>
<evidence type="ECO:0000259" key="8">
    <source>
        <dbReference type="Pfam" id="PF00122"/>
    </source>
</evidence>
<keyword evidence="4" id="KW-1278">Translocase</keyword>
<feature type="domain" description="P-type ATPase A" evidence="8">
    <location>
        <begin position="225"/>
        <end position="322"/>
    </location>
</feature>
<dbReference type="InterPro" id="IPR008250">
    <property type="entry name" value="ATPase_P-typ_transduc_dom_A_sf"/>
</dbReference>
<dbReference type="PRINTS" id="PR00119">
    <property type="entry name" value="CATATPASE"/>
</dbReference>
<comment type="similarity">
    <text evidence="2 7">Belongs to the cation transport ATPase (P-type) (TC 3.A.3) family. Type IB subfamily.</text>
</comment>
<name>A0A2R5FT70_NOSCO</name>
<dbReference type="GO" id="GO:0016887">
    <property type="term" value="F:ATP hydrolysis activity"/>
    <property type="evidence" value="ECO:0007669"/>
    <property type="project" value="InterPro"/>
</dbReference>
<reference evidence="9 10" key="1">
    <citation type="submission" date="2017-06" db="EMBL/GenBank/DDBJ databases">
        <title>Genome sequencing of cyanobaciteial culture collection at National Institute for Environmental Studies (NIES).</title>
        <authorList>
            <person name="Hirose Y."/>
            <person name="Shimura Y."/>
            <person name="Fujisawa T."/>
            <person name="Nakamura Y."/>
            <person name="Kawachi M."/>
        </authorList>
    </citation>
    <scope>NUCLEOTIDE SEQUENCE [LARGE SCALE GENOMIC DNA]</scope>
    <source>
        <strain evidence="9 10">NIES-4072</strain>
    </source>
</reference>
<evidence type="ECO:0000256" key="3">
    <source>
        <dbReference type="ARBA" id="ARBA00022692"/>
    </source>
</evidence>
<evidence type="ECO:0000256" key="6">
    <source>
        <dbReference type="ARBA" id="ARBA00023136"/>
    </source>
</evidence>
<keyword evidence="7" id="KW-0067">ATP-binding</keyword>